<reference evidence="3 4" key="1">
    <citation type="submission" date="2016-12" db="EMBL/GenBank/DDBJ databases">
        <title>The genomes of Aspergillus section Nigri reveals drivers in fungal speciation.</title>
        <authorList>
            <consortium name="DOE Joint Genome Institute"/>
            <person name="Vesth T.C."/>
            <person name="Nybo J."/>
            <person name="Theobald S."/>
            <person name="Brandl J."/>
            <person name="Frisvad J.C."/>
            <person name="Nielsen K.F."/>
            <person name="Lyhne E.K."/>
            <person name="Kogle M.E."/>
            <person name="Kuo A."/>
            <person name="Riley R."/>
            <person name="Clum A."/>
            <person name="Nolan M."/>
            <person name="Lipzen A."/>
            <person name="Salamov A."/>
            <person name="Henrissat B."/>
            <person name="Wiebenga A."/>
            <person name="De Vries R.P."/>
            <person name="Grigoriev I.V."/>
            <person name="Mortensen U.H."/>
            <person name="Andersen M.R."/>
            <person name="Baker S.E."/>
        </authorList>
    </citation>
    <scope>NUCLEOTIDE SEQUENCE [LARGE SCALE GENOMIC DNA]</scope>
    <source>
        <strain evidence="3 4">CBS 115572</strain>
    </source>
</reference>
<evidence type="ECO:0000259" key="2">
    <source>
        <dbReference type="PROSITE" id="PS51229"/>
    </source>
</evidence>
<proteinExistence type="predicted"/>
<dbReference type="PROSITE" id="PS51229">
    <property type="entry name" value="DCUN1"/>
    <property type="match status" value="1"/>
</dbReference>
<dbReference type="InterPro" id="IPR042460">
    <property type="entry name" value="DCN1-like_PONY"/>
</dbReference>
<organism evidence="3 4">
    <name type="scientific">Aspergillus sclerotioniger CBS 115572</name>
    <dbReference type="NCBI Taxonomy" id="1450535"/>
    <lineage>
        <taxon>Eukaryota</taxon>
        <taxon>Fungi</taxon>
        <taxon>Dikarya</taxon>
        <taxon>Ascomycota</taxon>
        <taxon>Pezizomycotina</taxon>
        <taxon>Eurotiomycetes</taxon>
        <taxon>Eurotiomycetidae</taxon>
        <taxon>Eurotiales</taxon>
        <taxon>Aspergillaceae</taxon>
        <taxon>Aspergillus</taxon>
        <taxon>Aspergillus subgen. Circumdati</taxon>
    </lineage>
</organism>
<dbReference type="GeneID" id="37119719"/>
<dbReference type="GO" id="GO:0097602">
    <property type="term" value="F:cullin family protein binding"/>
    <property type="evidence" value="ECO:0007669"/>
    <property type="project" value="TreeGrafter"/>
</dbReference>
<sequence length="206" mass="24075">MKFYGDIQVGLDEVACLGIAELLKSPSMGEFTREGFLNGWRATGYASSFPPALTTTNQSQTSCDSVSKMISHAADIRERIPIKPDLFRRVYRFTFPLCRMQGQRNLQFDIAAEQWRLFFTPQNGGVQWNTRTTPWLDWWIEFLEERGKRPVNKDLWEQLEVFMRKTQDDENFEWWTADGAWPGALDDFVEWVQKKRGKNSEAMDVE</sequence>
<gene>
    <name evidence="3" type="ORF">BO94DRAFT_65122</name>
</gene>
<dbReference type="EMBL" id="MSFK01000014">
    <property type="protein sequence ID" value="PWY87022.1"/>
    <property type="molecule type" value="Genomic_DNA"/>
</dbReference>
<evidence type="ECO:0000256" key="1">
    <source>
        <dbReference type="RuleBase" id="RU410713"/>
    </source>
</evidence>
<dbReference type="STRING" id="1450535.A0A317WP59"/>
<comment type="function">
    <text evidence="1">Neddylation of cullins play an essential role in the regulation of SCF-type complexes activity.</text>
</comment>
<dbReference type="Gene3D" id="1.10.238.200">
    <property type="entry name" value="Cullin, PONY binding domain"/>
    <property type="match status" value="1"/>
</dbReference>
<feature type="domain" description="DCUN1" evidence="2">
    <location>
        <begin position="1"/>
        <end position="193"/>
    </location>
</feature>
<dbReference type="Gene3D" id="1.10.238.10">
    <property type="entry name" value="EF-hand"/>
    <property type="match status" value="1"/>
</dbReference>
<dbReference type="Proteomes" id="UP000246702">
    <property type="component" value="Unassembled WGS sequence"/>
</dbReference>
<dbReference type="PANTHER" id="PTHR12281:SF31">
    <property type="entry name" value="DCN1-LIKE PROTEIN 3"/>
    <property type="match status" value="1"/>
</dbReference>
<comment type="caution">
    <text evidence="3">The sequence shown here is derived from an EMBL/GenBank/DDBJ whole genome shotgun (WGS) entry which is preliminary data.</text>
</comment>
<dbReference type="GO" id="GO:0031624">
    <property type="term" value="F:ubiquitin conjugating enzyme binding"/>
    <property type="evidence" value="ECO:0007669"/>
    <property type="project" value="TreeGrafter"/>
</dbReference>
<dbReference type="PANTHER" id="PTHR12281">
    <property type="entry name" value="RP42 RELATED"/>
    <property type="match status" value="1"/>
</dbReference>
<protein>
    <recommendedName>
        <fullName evidence="1">Defective in cullin neddylation protein</fullName>
    </recommendedName>
</protein>
<dbReference type="OrthoDB" id="27198at2759"/>
<dbReference type="GO" id="GO:0045116">
    <property type="term" value="P:protein neddylation"/>
    <property type="evidence" value="ECO:0007669"/>
    <property type="project" value="TreeGrafter"/>
</dbReference>
<dbReference type="GO" id="GO:0032182">
    <property type="term" value="F:ubiquitin-like protein binding"/>
    <property type="evidence" value="ECO:0007669"/>
    <property type="project" value="TreeGrafter"/>
</dbReference>
<name>A0A317WP59_9EURO</name>
<evidence type="ECO:0000313" key="4">
    <source>
        <dbReference type="Proteomes" id="UP000246702"/>
    </source>
</evidence>
<accession>A0A317WP59</accession>
<dbReference type="RefSeq" id="XP_025467230.1">
    <property type="nucleotide sequence ID" value="XM_025617576.1"/>
</dbReference>
<dbReference type="InterPro" id="IPR005176">
    <property type="entry name" value="PONY_dom"/>
</dbReference>
<dbReference type="Pfam" id="PF03556">
    <property type="entry name" value="Cullin_binding"/>
    <property type="match status" value="1"/>
</dbReference>
<keyword evidence="4" id="KW-1185">Reference proteome</keyword>
<dbReference type="GO" id="GO:0000151">
    <property type="term" value="C:ubiquitin ligase complex"/>
    <property type="evidence" value="ECO:0007669"/>
    <property type="project" value="TreeGrafter"/>
</dbReference>
<dbReference type="InterPro" id="IPR014764">
    <property type="entry name" value="DCN-prot"/>
</dbReference>
<dbReference type="AlphaFoldDB" id="A0A317WP59"/>
<evidence type="ECO:0000313" key="3">
    <source>
        <dbReference type="EMBL" id="PWY87022.1"/>
    </source>
</evidence>